<dbReference type="RefSeq" id="WP_271434741.1">
    <property type="nucleotide sequence ID" value="NZ_CP073355.1"/>
</dbReference>
<dbReference type="InterPro" id="IPR020081">
    <property type="entry name" value="SsrA-bd_prot_CS"/>
</dbReference>
<dbReference type="GO" id="GO:0070929">
    <property type="term" value="P:trans-translation"/>
    <property type="evidence" value="ECO:0007669"/>
    <property type="project" value="UniProtKB-UniRule"/>
</dbReference>
<dbReference type="CDD" id="cd09294">
    <property type="entry name" value="SmpB"/>
    <property type="match status" value="1"/>
</dbReference>
<evidence type="ECO:0000256" key="2">
    <source>
        <dbReference type="ARBA" id="ARBA00022884"/>
    </source>
</evidence>
<dbReference type="GO" id="GO:0070930">
    <property type="term" value="P:trans-translation-dependent protein tagging"/>
    <property type="evidence" value="ECO:0007669"/>
    <property type="project" value="TreeGrafter"/>
</dbReference>
<dbReference type="NCBIfam" id="NF003843">
    <property type="entry name" value="PRK05422.1"/>
    <property type="match status" value="1"/>
</dbReference>
<dbReference type="PANTHER" id="PTHR30308">
    <property type="entry name" value="TMRNA-BINDING COMPONENT OF TRANS-TRANSLATION TAGGING COMPLEX"/>
    <property type="match status" value="1"/>
</dbReference>
<name>A0AAX3BBF9_9SPIR</name>
<dbReference type="KEGG" id="taqu:KDW03_08930"/>
<sequence length="156" mass="18119">MSQKPKPITEITVNRKAFHDYEILSTYEAGLELTGTEIKSVREHAVNLKDSFVLIRDGEAWVHNMHISPYGHGNIFNHDPTRKRRLLLHKREILKLSQAIQQKGLTIVPTKLYIKGKYAKLEIAVARGKKLHDKKAALKERDIKREMDKEIKDFRP</sequence>
<evidence type="ECO:0000313" key="5">
    <source>
        <dbReference type="Proteomes" id="UP001056539"/>
    </source>
</evidence>
<comment type="subcellular location">
    <subcellularLocation>
        <location evidence="3">Cytoplasm</location>
    </subcellularLocation>
    <text evidence="3">The tmRNA-SmpB complex associates with stalled 70S ribosomes.</text>
</comment>
<dbReference type="GO" id="GO:0005829">
    <property type="term" value="C:cytosol"/>
    <property type="evidence" value="ECO:0007669"/>
    <property type="project" value="TreeGrafter"/>
</dbReference>
<evidence type="ECO:0000256" key="1">
    <source>
        <dbReference type="ARBA" id="ARBA00022490"/>
    </source>
</evidence>
<dbReference type="HAMAP" id="MF_00023">
    <property type="entry name" value="SmpB"/>
    <property type="match status" value="1"/>
</dbReference>
<protein>
    <recommendedName>
        <fullName evidence="3">SsrA-binding protein</fullName>
    </recommendedName>
    <alternativeName>
        <fullName evidence="3">Small protein B</fullName>
    </alternativeName>
</protein>
<gene>
    <name evidence="3 4" type="primary">smpB</name>
    <name evidence="4" type="ORF">KDW03_08930</name>
</gene>
<dbReference type="EMBL" id="CP073355">
    <property type="protein sequence ID" value="URA09606.1"/>
    <property type="molecule type" value="Genomic_DNA"/>
</dbReference>
<dbReference type="GO" id="GO:0003723">
    <property type="term" value="F:RNA binding"/>
    <property type="evidence" value="ECO:0007669"/>
    <property type="project" value="UniProtKB-UniRule"/>
</dbReference>
<dbReference type="Gene3D" id="2.40.280.10">
    <property type="match status" value="1"/>
</dbReference>
<organism evidence="4 5">
    <name type="scientific">Thermospira aquatica</name>
    <dbReference type="NCBI Taxonomy" id="2828656"/>
    <lineage>
        <taxon>Bacteria</taxon>
        <taxon>Pseudomonadati</taxon>
        <taxon>Spirochaetota</taxon>
        <taxon>Spirochaetia</taxon>
        <taxon>Brevinematales</taxon>
        <taxon>Thermospiraceae</taxon>
        <taxon>Thermospira</taxon>
    </lineage>
</organism>
<keyword evidence="2 3" id="KW-0694">RNA-binding</keyword>
<dbReference type="InterPro" id="IPR000037">
    <property type="entry name" value="SsrA-bd_prot"/>
</dbReference>
<keyword evidence="5" id="KW-1185">Reference proteome</keyword>
<reference evidence="4" key="1">
    <citation type="submission" date="2021-04" db="EMBL/GenBank/DDBJ databases">
        <authorList>
            <person name="Postec A."/>
        </authorList>
    </citation>
    <scope>NUCLEOTIDE SEQUENCE</scope>
    <source>
        <strain evidence="4">F1F22</strain>
    </source>
</reference>
<dbReference type="NCBIfam" id="TIGR00086">
    <property type="entry name" value="smpB"/>
    <property type="match status" value="1"/>
</dbReference>
<dbReference type="SUPFAM" id="SSF74982">
    <property type="entry name" value="Small protein B (SmpB)"/>
    <property type="match status" value="1"/>
</dbReference>
<dbReference type="AlphaFoldDB" id="A0AAX3BBF9"/>
<dbReference type="InterPro" id="IPR023620">
    <property type="entry name" value="SmpB"/>
</dbReference>
<keyword evidence="1 3" id="KW-0963">Cytoplasm</keyword>
<dbReference type="Pfam" id="PF01668">
    <property type="entry name" value="SmpB"/>
    <property type="match status" value="1"/>
</dbReference>
<dbReference type="Proteomes" id="UP001056539">
    <property type="component" value="Chromosome"/>
</dbReference>
<evidence type="ECO:0000256" key="3">
    <source>
        <dbReference type="HAMAP-Rule" id="MF_00023"/>
    </source>
</evidence>
<proteinExistence type="inferred from homology"/>
<dbReference type="PROSITE" id="PS01317">
    <property type="entry name" value="SSRP"/>
    <property type="match status" value="1"/>
</dbReference>
<comment type="function">
    <text evidence="3">Required for rescue of stalled ribosomes mediated by trans-translation. Binds to transfer-messenger RNA (tmRNA), required for stable association of tmRNA with ribosomes. tmRNA and SmpB together mimic tRNA shape, replacing the anticodon stem-loop with SmpB. tmRNA is encoded by the ssrA gene; the 2 termini fold to resemble tRNA(Ala) and it encodes a 'tag peptide', a short internal open reading frame. During trans-translation Ala-aminoacylated tmRNA acts like a tRNA, entering the A-site of stalled ribosomes, displacing the stalled mRNA. The ribosome then switches to translate the ORF on the tmRNA; the nascent peptide is terminated with the 'tag peptide' encoded by the tmRNA and targeted for degradation. The ribosome is freed to recommence translation, which seems to be the essential function of trans-translation.</text>
</comment>
<comment type="similarity">
    <text evidence="3">Belongs to the SmpB family.</text>
</comment>
<accession>A0AAX3BBF9</accession>
<reference evidence="4" key="2">
    <citation type="submission" date="2022-06" db="EMBL/GenBank/DDBJ databases">
        <title>Thermospira aquatica gen. nov., sp. nov.</title>
        <authorList>
            <person name="Ben Ali Gam Z."/>
            <person name="Labat M."/>
        </authorList>
    </citation>
    <scope>NUCLEOTIDE SEQUENCE</scope>
    <source>
        <strain evidence="4">F1F22</strain>
    </source>
</reference>
<dbReference type="PANTHER" id="PTHR30308:SF2">
    <property type="entry name" value="SSRA-BINDING PROTEIN"/>
    <property type="match status" value="1"/>
</dbReference>
<evidence type="ECO:0000313" key="4">
    <source>
        <dbReference type="EMBL" id="URA09606.1"/>
    </source>
</evidence>